<dbReference type="eggNOG" id="ENOG502RXS2">
    <property type="taxonomic scope" value="Eukaryota"/>
</dbReference>
<keyword evidence="2 8" id="KW-0812">Transmembrane</keyword>
<dbReference type="PANTHER" id="PTHR24237">
    <property type="entry name" value="G-PROTEIN COUPLED RECEPTOR"/>
    <property type="match status" value="1"/>
</dbReference>
<dbReference type="AlphaFoldDB" id="W5NNQ8"/>
<keyword evidence="3 8" id="KW-1133">Transmembrane helix</keyword>
<evidence type="ECO:0000256" key="1">
    <source>
        <dbReference type="ARBA" id="ARBA00004141"/>
    </source>
</evidence>
<dbReference type="InterPro" id="IPR000276">
    <property type="entry name" value="GPCR_Rhodpsn"/>
</dbReference>
<evidence type="ECO:0000313" key="10">
    <source>
        <dbReference type="Ensembl" id="ENSLOCP00000022267.1"/>
    </source>
</evidence>
<organism evidence="10 11">
    <name type="scientific">Lepisosteus oculatus</name>
    <name type="common">Spotted gar</name>
    <dbReference type="NCBI Taxonomy" id="7918"/>
    <lineage>
        <taxon>Eukaryota</taxon>
        <taxon>Metazoa</taxon>
        <taxon>Chordata</taxon>
        <taxon>Craniata</taxon>
        <taxon>Vertebrata</taxon>
        <taxon>Euteleostomi</taxon>
        <taxon>Actinopterygii</taxon>
        <taxon>Neopterygii</taxon>
        <taxon>Holostei</taxon>
        <taxon>Semionotiformes</taxon>
        <taxon>Lepisosteidae</taxon>
        <taxon>Lepisosteus</taxon>
    </lineage>
</organism>
<dbReference type="InParanoid" id="W5NNQ8"/>
<dbReference type="GO" id="GO:0004930">
    <property type="term" value="F:G protein-coupled receptor activity"/>
    <property type="evidence" value="ECO:0007669"/>
    <property type="project" value="UniProtKB-KW"/>
</dbReference>
<dbReference type="InterPro" id="IPR017452">
    <property type="entry name" value="GPCR_Rhodpsn_7TM"/>
</dbReference>
<dbReference type="PROSITE" id="PS50262">
    <property type="entry name" value="G_PROTEIN_RECEP_F1_2"/>
    <property type="match status" value="1"/>
</dbReference>
<evidence type="ECO:0000259" key="9">
    <source>
        <dbReference type="PROSITE" id="PS50262"/>
    </source>
</evidence>
<evidence type="ECO:0000256" key="8">
    <source>
        <dbReference type="SAM" id="Phobius"/>
    </source>
</evidence>
<dbReference type="Bgee" id="ENSLOCG00000018166">
    <property type="expression patterns" value="Expressed in liver and 13 other cell types or tissues"/>
</dbReference>
<gene>
    <name evidence="10" type="primary">GPR141</name>
</gene>
<dbReference type="Proteomes" id="UP000018468">
    <property type="component" value="Linkage group LG9"/>
</dbReference>
<reference evidence="11" key="1">
    <citation type="submission" date="2011-12" db="EMBL/GenBank/DDBJ databases">
        <title>The Draft Genome of Lepisosteus oculatus.</title>
        <authorList>
            <consortium name="The Broad Institute Genome Assembly &amp; Analysis Group"/>
            <consortium name="Computational R&amp;D Group"/>
            <consortium name="and Sequencing Platform"/>
            <person name="Di Palma F."/>
            <person name="Alfoldi J."/>
            <person name="Johnson J."/>
            <person name="Berlin A."/>
            <person name="Gnerre S."/>
            <person name="Jaffe D."/>
            <person name="MacCallum I."/>
            <person name="Young S."/>
            <person name="Walker B.J."/>
            <person name="Lander E.S."/>
            <person name="Lindblad-Toh K."/>
        </authorList>
    </citation>
    <scope>NUCLEOTIDE SEQUENCE [LARGE SCALE GENOMIC DNA]</scope>
</reference>
<dbReference type="HOGENOM" id="CLU_1699551_0_0_1"/>
<feature type="transmembrane region" description="Helical" evidence="8">
    <location>
        <begin position="117"/>
        <end position="137"/>
    </location>
</feature>
<keyword evidence="4" id="KW-0297">G-protein coupled receptor</keyword>
<proteinExistence type="predicted"/>
<feature type="transmembrane region" description="Helical" evidence="8">
    <location>
        <begin position="78"/>
        <end position="97"/>
    </location>
</feature>
<evidence type="ECO:0000256" key="3">
    <source>
        <dbReference type="ARBA" id="ARBA00022989"/>
    </source>
</evidence>
<reference evidence="10" key="2">
    <citation type="submission" date="2025-08" db="UniProtKB">
        <authorList>
            <consortium name="Ensembl"/>
        </authorList>
    </citation>
    <scope>IDENTIFICATION</scope>
</reference>
<keyword evidence="6" id="KW-0675">Receptor</keyword>
<evidence type="ECO:0000256" key="7">
    <source>
        <dbReference type="ARBA" id="ARBA00023224"/>
    </source>
</evidence>
<feature type="transmembrane region" description="Helical" evidence="8">
    <location>
        <begin position="40"/>
        <end position="58"/>
    </location>
</feature>
<name>W5NNQ8_LEPOC</name>
<dbReference type="InterPro" id="IPR047160">
    <property type="entry name" value="GP183-like"/>
</dbReference>
<dbReference type="Ensembl" id="ENSLOCT00000022308.1">
    <property type="protein sequence ID" value="ENSLOCP00000022267.1"/>
    <property type="gene ID" value="ENSLOCG00000018166.1"/>
</dbReference>
<evidence type="ECO:0000256" key="6">
    <source>
        <dbReference type="ARBA" id="ARBA00023170"/>
    </source>
</evidence>
<feature type="transmembrane region" description="Helical" evidence="8">
    <location>
        <begin position="6"/>
        <end position="28"/>
    </location>
</feature>
<keyword evidence="11" id="KW-1185">Reference proteome</keyword>
<dbReference type="EMBL" id="AHAT01033556">
    <property type="status" value="NOT_ANNOTATED_CDS"/>
    <property type="molecule type" value="Genomic_DNA"/>
</dbReference>
<feature type="domain" description="G-protein coupled receptors family 1 profile" evidence="9">
    <location>
        <begin position="17"/>
        <end position="155"/>
    </location>
</feature>
<comment type="subcellular location">
    <subcellularLocation>
        <location evidence="1">Membrane</location>
        <topology evidence="1">Multi-pass membrane protein</topology>
    </subcellularLocation>
</comment>
<dbReference type="PANTHER" id="PTHR24237:SF35">
    <property type="entry name" value="G-PROTEIN COUPLED RECEPTOR 141-RELATED"/>
    <property type="match status" value="1"/>
</dbReference>
<dbReference type="GO" id="GO:0008142">
    <property type="term" value="F:oxysterol binding"/>
    <property type="evidence" value="ECO:0007669"/>
    <property type="project" value="InterPro"/>
</dbReference>
<dbReference type="Gene3D" id="1.20.1070.10">
    <property type="entry name" value="Rhodopsin 7-helix transmembrane proteins"/>
    <property type="match status" value="1"/>
</dbReference>
<dbReference type="GeneTree" id="ENSGT01030000234518"/>
<dbReference type="SUPFAM" id="SSF81321">
    <property type="entry name" value="Family A G protein-coupled receptor-like"/>
    <property type="match status" value="1"/>
</dbReference>
<evidence type="ECO:0000313" key="11">
    <source>
        <dbReference type="Proteomes" id="UP000018468"/>
    </source>
</evidence>
<keyword evidence="5 8" id="KW-0472">Membrane</keyword>
<evidence type="ECO:0000256" key="2">
    <source>
        <dbReference type="ARBA" id="ARBA00022692"/>
    </source>
</evidence>
<evidence type="ECO:0000256" key="4">
    <source>
        <dbReference type="ARBA" id="ARBA00023040"/>
    </source>
</evidence>
<evidence type="ECO:0000256" key="5">
    <source>
        <dbReference type="ARBA" id="ARBA00023136"/>
    </source>
</evidence>
<keyword evidence="7" id="KW-0807">Transducer</keyword>
<dbReference type="GO" id="GO:0016020">
    <property type="term" value="C:membrane"/>
    <property type="evidence" value="ECO:0007669"/>
    <property type="project" value="UniProtKB-SubCell"/>
</dbReference>
<reference evidence="10" key="3">
    <citation type="submission" date="2025-09" db="UniProtKB">
        <authorList>
            <consortium name="Ensembl"/>
        </authorList>
    </citation>
    <scope>IDENTIFICATION</scope>
</reference>
<accession>W5NNQ8</accession>
<dbReference type="Pfam" id="PF00001">
    <property type="entry name" value="7tm_1"/>
    <property type="match status" value="1"/>
</dbReference>
<sequence>PLRVALITIYSCVLLGGSVSIGLVICVLKSNIRSVTTTAVLNLIVVHIIFLLTVPFRIHYYVTDTWDLGPFFCKLVSAMIHAHMYIAFVFYVAILVVRYRSFYLKRDKVEFYRKLHALWASAGVWGIMLVIVLPIYITKYGNSGNYTSSQCFRFE</sequence>
<protein>
    <submittedName>
        <fullName evidence="10">G protein-coupled receptor 141</fullName>
    </submittedName>
</protein>